<dbReference type="Proteomes" id="UP000694396">
    <property type="component" value="Unplaced"/>
</dbReference>
<organism evidence="2 3">
    <name type="scientific">Cyanoderma ruficeps</name>
    <name type="common">rufous-capped babbler</name>
    <dbReference type="NCBI Taxonomy" id="181631"/>
    <lineage>
        <taxon>Eukaryota</taxon>
        <taxon>Metazoa</taxon>
        <taxon>Chordata</taxon>
        <taxon>Craniata</taxon>
        <taxon>Vertebrata</taxon>
        <taxon>Euteleostomi</taxon>
        <taxon>Archelosauria</taxon>
        <taxon>Archosauria</taxon>
        <taxon>Dinosauria</taxon>
        <taxon>Saurischia</taxon>
        <taxon>Theropoda</taxon>
        <taxon>Coelurosauria</taxon>
        <taxon>Aves</taxon>
        <taxon>Neognathae</taxon>
        <taxon>Neoaves</taxon>
        <taxon>Telluraves</taxon>
        <taxon>Australaves</taxon>
        <taxon>Passeriformes</taxon>
        <taxon>Sylvioidea</taxon>
        <taxon>Timaliidae</taxon>
        <taxon>Cyanoderma</taxon>
    </lineage>
</organism>
<proteinExistence type="predicted"/>
<feature type="region of interest" description="Disordered" evidence="1">
    <location>
        <begin position="43"/>
        <end position="138"/>
    </location>
</feature>
<accession>A0A8C3QV34</accession>
<name>A0A8C3QV34_9PASS</name>
<reference evidence="2" key="1">
    <citation type="submission" date="2025-08" db="UniProtKB">
        <authorList>
            <consortium name="Ensembl"/>
        </authorList>
    </citation>
    <scope>IDENTIFICATION</scope>
</reference>
<dbReference type="AlphaFoldDB" id="A0A8C3QV34"/>
<evidence type="ECO:0000313" key="2">
    <source>
        <dbReference type="Ensembl" id="ENSCRFP00000011801.1"/>
    </source>
</evidence>
<protein>
    <submittedName>
        <fullName evidence="2">Uncharacterized protein</fullName>
    </submittedName>
</protein>
<evidence type="ECO:0000256" key="1">
    <source>
        <dbReference type="SAM" id="MobiDB-lite"/>
    </source>
</evidence>
<evidence type="ECO:0000313" key="3">
    <source>
        <dbReference type="Proteomes" id="UP000694396"/>
    </source>
</evidence>
<reference evidence="2" key="2">
    <citation type="submission" date="2025-09" db="UniProtKB">
        <authorList>
            <consortium name="Ensembl"/>
        </authorList>
    </citation>
    <scope>IDENTIFICATION</scope>
</reference>
<keyword evidence="3" id="KW-1185">Reference proteome</keyword>
<sequence length="138" mass="14560">AAWLARLPINAGLPLIADGSLCPGLPAVSFQAGHAWLPIARGARQARETADPRLSLRSHGALYPRHPRDTRDTDPIDPGGSPRPHRAGLPGDTRPARGTHVALVPGRARQPGEARLPNAGGPRRPRRAGRAPVPPGPR</sequence>
<dbReference type="Ensembl" id="ENSCRFT00000012205.1">
    <property type="protein sequence ID" value="ENSCRFP00000011801.1"/>
    <property type="gene ID" value="ENSCRFG00000009146.1"/>
</dbReference>